<organism evidence="2 3">
    <name type="scientific">Streptomyces coryli</name>
    <dbReference type="NCBI Taxonomy" id="1128680"/>
    <lineage>
        <taxon>Bacteria</taxon>
        <taxon>Bacillati</taxon>
        <taxon>Actinomycetota</taxon>
        <taxon>Actinomycetes</taxon>
        <taxon>Kitasatosporales</taxon>
        <taxon>Streptomycetaceae</taxon>
        <taxon>Streptomyces</taxon>
    </lineage>
</organism>
<accession>A0A6G4TZL8</accession>
<proteinExistence type="predicted"/>
<dbReference type="PANTHER" id="PTHR48100">
    <property type="entry name" value="BROAD-SPECIFICITY PHOSPHATASE YOR283W-RELATED"/>
    <property type="match status" value="1"/>
</dbReference>
<reference evidence="2 3" key="1">
    <citation type="submission" date="2020-02" db="EMBL/GenBank/DDBJ databases">
        <title>Whole-genome analyses of novel actinobacteria.</title>
        <authorList>
            <person name="Sahin N."/>
        </authorList>
    </citation>
    <scope>NUCLEOTIDE SEQUENCE [LARGE SCALE GENOMIC DNA]</scope>
    <source>
        <strain evidence="2 3">A7024</strain>
    </source>
</reference>
<dbReference type="EMBL" id="JAAKZV010000048">
    <property type="protein sequence ID" value="NGN64960.1"/>
    <property type="molecule type" value="Genomic_DNA"/>
</dbReference>
<dbReference type="CDD" id="cd07067">
    <property type="entry name" value="HP_PGM_like"/>
    <property type="match status" value="1"/>
</dbReference>
<dbReference type="PANTHER" id="PTHR48100:SF1">
    <property type="entry name" value="HISTIDINE PHOSPHATASE FAMILY PROTEIN-RELATED"/>
    <property type="match status" value="1"/>
</dbReference>
<dbReference type="Proteomes" id="UP000481583">
    <property type="component" value="Unassembled WGS sequence"/>
</dbReference>
<dbReference type="AlphaFoldDB" id="A0A6G4TZL8"/>
<feature type="binding site" evidence="1">
    <location>
        <position position="58"/>
    </location>
    <ligand>
        <name>substrate</name>
    </ligand>
</feature>
<protein>
    <submittedName>
        <fullName evidence="2">Histidine phosphatase family protein</fullName>
    </submittedName>
</protein>
<dbReference type="InterPro" id="IPR029033">
    <property type="entry name" value="His_PPase_superfam"/>
</dbReference>
<dbReference type="GO" id="GO:0016791">
    <property type="term" value="F:phosphatase activity"/>
    <property type="evidence" value="ECO:0007669"/>
    <property type="project" value="TreeGrafter"/>
</dbReference>
<dbReference type="Pfam" id="PF00300">
    <property type="entry name" value="His_Phos_1"/>
    <property type="match status" value="1"/>
</dbReference>
<dbReference type="SMART" id="SM00855">
    <property type="entry name" value="PGAM"/>
    <property type="match status" value="1"/>
</dbReference>
<gene>
    <name evidence="2" type="ORF">G5C51_13770</name>
</gene>
<dbReference type="GO" id="GO:0005737">
    <property type="term" value="C:cytoplasm"/>
    <property type="evidence" value="ECO:0007669"/>
    <property type="project" value="TreeGrafter"/>
</dbReference>
<evidence type="ECO:0000313" key="3">
    <source>
        <dbReference type="Proteomes" id="UP000481583"/>
    </source>
</evidence>
<name>A0A6G4TZL8_9ACTN</name>
<evidence type="ECO:0000313" key="2">
    <source>
        <dbReference type="EMBL" id="NGN64960.1"/>
    </source>
</evidence>
<dbReference type="InterPro" id="IPR013078">
    <property type="entry name" value="His_Pase_superF_clade-1"/>
</dbReference>
<dbReference type="Gene3D" id="3.40.50.1240">
    <property type="entry name" value="Phosphoglycerate mutase-like"/>
    <property type="match status" value="1"/>
</dbReference>
<dbReference type="RefSeq" id="WP_165236938.1">
    <property type="nucleotide sequence ID" value="NZ_JAAKZV010000048.1"/>
</dbReference>
<dbReference type="SUPFAM" id="SSF53254">
    <property type="entry name" value="Phosphoglycerate mutase-like"/>
    <property type="match status" value="1"/>
</dbReference>
<sequence length="204" mass="21824">MTTLYLVRHGETVWHGGNRYAGVSDIGLTELGERQAEALGTWAADADLAAIWCSPLSRTRHTAAPAAAATGLEAHIDPDLIEVDFGMGEGRTLAEVRATDPAVADAFETDPVVNHFPGGEDPAKAADRAVAAYRRIATTHPGEQKVLVIGHGTVTRLALCLLLGIPERNYRRVMPEVRNGALTELELTAEPDGQARLHSFNTAL</sequence>
<comment type="caution">
    <text evidence="2">The sequence shown here is derived from an EMBL/GenBank/DDBJ whole genome shotgun (WGS) entry which is preliminary data.</text>
</comment>
<evidence type="ECO:0000256" key="1">
    <source>
        <dbReference type="PIRSR" id="PIRSR613078-2"/>
    </source>
</evidence>
<dbReference type="InterPro" id="IPR050275">
    <property type="entry name" value="PGM_Phosphatase"/>
</dbReference>
<keyword evidence="3" id="KW-1185">Reference proteome</keyword>